<reference evidence="2 3" key="1">
    <citation type="journal article" date="2012" name="PLoS Pathog.">
        <title>Diverse lifestyles and strategies of plant pathogenesis encoded in the genomes of eighteen Dothideomycetes fungi.</title>
        <authorList>
            <person name="Ohm R.A."/>
            <person name="Feau N."/>
            <person name="Henrissat B."/>
            <person name="Schoch C.L."/>
            <person name="Horwitz B.A."/>
            <person name="Barry K.W."/>
            <person name="Condon B.J."/>
            <person name="Copeland A.C."/>
            <person name="Dhillon B."/>
            <person name="Glaser F."/>
            <person name="Hesse C.N."/>
            <person name="Kosti I."/>
            <person name="LaButti K."/>
            <person name="Lindquist E.A."/>
            <person name="Lucas S."/>
            <person name="Salamov A.A."/>
            <person name="Bradshaw R.E."/>
            <person name="Ciuffetti L."/>
            <person name="Hamelin R.C."/>
            <person name="Kema G.H.J."/>
            <person name="Lawrence C."/>
            <person name="Scott J.A."/>
            <person name="Spatafora J.W."/>
            <person name="Turgeon B.G."/>
            <person name="de Wit P.J.G.M."/>
            <person name="Zhong S."/>
            <person name="Goodwin S.B."/>
            <person name="Grigoriev I.V."/>
        </authorList>
    </citation>
    <scope>NUCLEOTIDE SEQUENCE [LARGE SCALE GENOMIC DNA]</scope>
    <source>
        <strain evidence="2 3">CIRAD86</strain>
    </source>
</reference>
<feature type="region of interest" description="Disordered" evidence="1">
    <location>
        <begin position="274"/>
        <end position="303"/>
    </location>
</feature>
<feature type="compositionally biased region" description="Acidic residues" evidence="1">
    <location>
        <begin position="276"/>
        <end position="303"/>
    </location>
</feature>
<dbReference type="VEuPathDB" id="FungiDB:MYCFIDRAFT_193589"/>
<protein>
    <submittedName>
        <fullName evidence="2">Uncharacterized protein</fullName>
    </submittedName>
</protein>
<dbReference type="KEGG" id="pfj:MYCFIDRAFT_193589"/>
<dbReference type="Proteomes" id="UP000016932">
    <property type="component" value="Unassembled WGS sequence"/>
</dbReference>
<dbReference type="RefSeq" id="XP_007922256.1">
    <property type="nucleotide sequence ID" value="XM_007924065.1"/>
</dbReference>
<dbReference type="GeneID" id="19335339"/>
<dbReference type="EMBL" id="KB446555">
    <property type="protein sequence ID" value="EME89746.1"/>
    <property type="molecule type" value="Genomic_DNA"/>
</dbReference>
<sequence>MAIGLEQRVASYGFLSTYFNSSFFISLFTTFKWTTNVPPAQDNQHCREAQHADPPPTHTLDTYLDEVIQDTTQTSLSPEIQAMQRAARTAYLERLARISDRTSLQCLENSTKSRLELAARLDRESLEKLERVTKMLEKRGMRTPPKGQRWQFNAHASPVETQASSSSESKRVHSISISPTSPCERVVMRRASEGSVDEENFREKRFEQWMEQDIAGLESRGKVELGFFEKDLDSSMMVELPVKIENEFFNGAVRRGQVVGEREEGVGSVELNPEFADYDQEEEEEEEDEEWTDLGEVENLEDE</sequence>
<feature type="region of interest" description="Disordered" evidence="1">
    <location>
        <begin position="141"/>
        <end position="177"/>
    </location>
</feature>
<keyword evidence="3" id="KW-1185">Reference proteome</keyword>
<dbReference type="OrthoDB" id="10548180at2759"/>
<accession>N1QBZ7</accession>
<evidence type="ECO:0000256" key="1">
    <source>
        <dbReference type="SAM" id="MobiDB-lite"/>
    </source>
</evidence>
<organism evidence="2 3">
    <name type="scientific">Pseudocercospora fijiensis (strain CIRAD86)</name>
    <name type="common">Black leaf streak disease fungus</name>
    <name type="synonym">Mycosphaerella fijiensis</name>
    <dbReference type="NCBI Taxonomy" id="383855"/>
    <lineage>
        <taxon>Eukaryota</taxon>
        <taxon>Fungi</taxon>
        <taxon>Dikarya</taxon>
        <taxon>Ascomycota</taxon>
        <taxon>Pezizomycotina</taxon>
        <taxon>Dothideomycetes</taxon>
        <taxon>Dothideomycetidae</taxon>
        <taxon>Mycosphaerellales</taxon>
        <taxon>Mycosphaerellaceae</taxon>
        <taxon>Pseudocercospora</taxon>
    </lineage>
</organism>
<evidence type="ECO:0000313" key="2">
    <source>
        <dbReference type="EMBL" id="EME89746.1"/>
    </source>
</evidence>
<dbReference type="AlphaFoldDB" id="N1QBZ7"/>
<evidence type="ECO:0000313" key="3">
    <source>
        <dbReference type="Proteomes" id="UP000016932"/>
    </source>
</evidence>
<name>N1QBZ7_PSEFD</name>
<proteinExistence type="predicted"/>
<gene>
    <name evidence="2" type="ORF">MYCFIDRAFT_193589</name>
</gene>
<dbReference type="HOGENOM" id="CLU_918674_0_0_1"/>